<dbReference type="Proteomes" id="UP000245768">
    <property type="component" value="Unassembled WGS sequence"/>
</dbReference>
<dbReference type="InParanoid" id="A0A316YM75"/>
<dbReference type="EMBL" id="KZ819636">
    <property type="protein sequence ID" value="PWN89904.1"/>
    <property type="molecule type" value="Genomic_DNA"/>
</dbReference>
<proteinExistence type="predicted"/>
<dbReference type="RefSeq" id="XP_025377102.1">
    <property type="nucleotide sequence ID" value="XM_025521494.1"/>
</dbReference>
<dbReference type="AlphaFoldDB" id="A0A316YM75"/>
<name>A0A316YM75_9BASI</name>
<gene>
    <name evidence="2" type="ORF">FA10DRAFT_266442</name>
</gene>
<feature type="region of interest" description="Disordered" evidence="1">
    <location>
        <begin position="332"/>
        <end position="395"/>
    </location>
</feature>
<keyword evidence="3" id="KW-1185">Reference proteome</keyword>
<dbReference type="OrthoDB" id="2524554at2759"/>
<evidence type="ECO:0000313" key="3">
    <source>
        <dbReference type="Proteomes" id="UP000245768"/>
    </source>
</evidence>
<protein>
    <submittedName>
        <fullName evidence="2">Uncharacterized protein</fullName>
    </submittedName>
</protein>
<organism evidence="2 3">
    <name type="scientific">Acaromyces ingoldii</name>
    <dbReference type="NCBI Taxonomy" id="215250"/>
    <lineage>
        <taxon>Eukaryota</taxon>
        <taxon>Fungi</taxon>
        <taxon>Dikarya</taxon>
        <taxon>Basidiomycota</taxon>
        <taxon>Ustilaginomycotina</taxon>
        <taxon>Exobasidiomycetes</taxon>
        <taxon>Exobasidiales</taxon>
        <taxon>Cryptobasidiaceae</taxon>
        <taxon>Acaromyces</taxon>
    </lineage>
</organism>
<evidence type="ECO:0000256" key="1">
    <source>
        <dbReference type="SAM" id="MobiDB-lite"/>
    </source>
</evidence>
<dbReference type="GeneID" id="37043410"/>
<accession>A0A316YM75</accession>
<evidence type="ECO:0000313" key="2">
    <source>
        <dbReference type="EMBL" id="PWN89904.1"/>
    </source>
</evidence>
<feature type="compositionally biased region" description="Basic and acidic residues" evidence="1">
    <location>
        <begin position="342"/>
        <end position="359"/>
    </location>
</feature>
<sequence>MTEHARRSYSTTPNEQQLFQSFGTPFAQFLFTLSRVARMIVYSAVGAASLGAVAFEATHQYVEHVAMPRAASSDSSDDDEWAWASEAIDEESWGPVSGGGTDRRLGIKGRHLVRSAWICSRWGGGISPINLFSSGTGLPTAGRRPRKSLSAALHNDEGMEMAEAFLDAALVVAESRGIRLPDLAAVRAGAVATPHEAGADKPLDMTAVALETQLASIRERVGTKTASEGALAGYTRVFDALASADATNRVASAMKPNEAGAASTGQPSVRPQRLVKLATKIGDLHALLSQRQEAEAWLLCAVDIAGKRANEQDGTGAIEGQRGGADAVGNQALAGIGGLSPESRRPAETKEAKEAHETPSSKSSWSFFRRSKKADDIAPRTSTSPAKVEADDYPLNATPPPAPLTRSLISALLSLSAFHAQAADRKSLEQALQFQVSALRLTRVEAERLAWAGTVSDAESRRKAGLKAQLHALWLAQRDALASMHIAETIYALGPGATASSSYASLLTSFFTPTAESRDVTKSVEWLKEADERAELIISQLGKKVKRETVLSDRWTSQREDLQLPASRLLRDAKRIREATQEMRAILGDESVKKK</sequence>
<reference evidence="2 3" key="1">
    <citation type="journal article" date="2018" name="Mol. Biol. Evol.">
        <title>Broad Genomic Sampling Reveals a Smut Pathogenic Ancestry of the Fungal Clade Ustilaginomycotina.</title>
        <authorList>
            <person name="Kijpornyongpan T."/>
            <person name="Mondo S.J."/>
            <person name="Barry K."/>
            <person name="Sandor L."/>
            <person name="Lee J."/>
            <person name="Lipzen A."/>
            <person name="Pangilinan J."/>
            <person name="LaButti K."/>
            <person name="Hainaut M."/>
            <person name="Henrissat B."/>
            <person name="Grigoriev I.V."/>
            <person name="Spatafora J.W."/>
            <person name="Aime M.C."/>
        </authorList>
    </citation>
    <scope>NUCLEOTIDE SEQUENCE [LARGE SCALE GENOMIC DNA]</scope>
    <source>
        <strain evidence="2 3">MCA 4198</strain>
    </source>
</reference>